<accession>A0A2P2QIY8</accession>
<organism evidence="1">
    <name type="scientific">Rhizophora mucronata</name>
    <name type="common">Asiatic mangrove</name>
    <dbReference type="NCBI Taxonomy" id="61149"/>
    <lineage>
        <taxon>Eukaryota</taxon>
        <taxon>Viridiplantae</taxon>
        <taxon>Streptophyta</taxon>
        <taxon>Embryophyta</taxon>
        <taxon>Tracheophyta</taxon>
        <taxon>Spermatophyta</taxon>
        <taxon>Magnoliopsida</taxon>
        <taxon>eudicotyledons</taxon>
        <taxon>Gunneridae</taxon>
        <taxon>Pentapetalae</taxon>
        <taxon>rosids</taxon>
        <taxon>fabids</taxon>
        <taxon>Malpighiales</taxon>
        <taxon>Rhizophoraceae</taxon>
        <taxon>Rhizophora</taxon>
    </lineage>
</organism>
<reference evidence="1" key="1">
    <citation type="submission" date="2018-02" db="EMBL/GenBank/DDBJ databases">
        <title>Rhizophora mucronata_Transcriptome.</title>
        <authorList>
            <person name="Meera S.P."/>
            <person name="Sreeshan A."/>
            <person name="Augustine A."/>
        </authorList>
    </citation>
    <scope>NUCLEOTIDE SEQUENCE</scope>
    <source>
        <tissue evidence="1">Leaf</tissue>
    </source>
</reference>
<dbReference type="EMBL" id="GGEC01086465">
    <property type="protein sequence ID" value="MBX66949.1"/>
    <property type="molecule type" value="Transcribed_RNA"/>
</dbReference>
<dbReference type="AlphaFoldDB" id="A0A2P2QIY8"/>
<evidence type="ECO:0000313" key="1">
    <source>
        <dbReference type="EMBL" id="MBX66949.1"/>
    </source>
</evidence>
<protein>
    <submittedName>
        <fullName evidence="1">Uncharacterized protein</fullName>
    </submittedName>
</protein>
<sequence>MARPPCTNPIIVVVQHTTSFLTKLSSTTLAWSNFPHLTYKFKMEEATNTSPP</sequence>
<proteinExistence type="predicted"/>
<name>A0A2P2QIY8_RHIMU</name>